<evidence type="ECO:0000256" key="1">
    <source>
        <dbReference type="ARBA" id="ARBA00008520"/>
    </source>
</evidence>
<dbReference type="InterPro" id="IPR006059">
    <property type="entry name" value="SBP"/>
</dbReference>
<name>A0ABW2PZ33_9BACL</name>
<dbReference type="Pfam" id="PF01547">
    <property type="entry name" value="SBP_bac_1"/>
    <property type="match status" value="1"/>
</dbReference>
<proteinExistence type="inferred from homology"/>
<comment type="caution">
    <text evidence="4">The sequence shown here is derived from an EMBL/GenBank/DDBJ whole genome shotgun (WGS) entry which is preliminary data.</text>
</comment>
<dbReference type="InterPro" id="IPR050490">
    <property type="entry name" value="Bact_solute-bd_prot1"/>
</dbReference>
<evidence type="ECO:0000313" key="5">
    <source>
        <dbReference type="Proteomes" id="UP001596505"/>
    </source>
</evidence>
<dbReference type="Proteomes" id="UP001596505">
    <property type="component" value="Unassembled WGS sequence"/>
</dbReference>
<dbReference type="RefSeq" id="WP_380966836.1">
    <property type="nucleotide sequence ID" value="NZ_JBHTCO010000017.1"/>
</dbReference>
<keyword evidence="3" id="KW-0732">Signal</keyword>
<accession>A0ABW2PZ33</accession>
<evidence type="ECO:0000313" key="4">
    <source>
        <dbReference type="EMBL" id="MFC7393967.1"/>
    </source>
</evidence>
<keyword evidence="2" id="KW-0813">Transport</keyword>
<gene>
    <name evidence="4" type="ORF">ACFQRG_13480</name>
</gene>
<sequence>MKKLLCLAAALLLFTSVISGCSHSEKSTAKSTSSSHKDGQITLKFIHRWPKEPERSYFASVVKEFEKENPNIHVQTEAVLNDAYKEKIRVLAGTNHPPDIFYSWSGEFADKFVRGGKALDLTPYYEKDKAWSSRLAQSQISPFTFNGKIYGVPLFMDGKTFFYNKNIFHKLHLDPPKSYNQLIEDSKVIKSKGYIPIAFGDKAPWAIAHYIGTLNQRMVPQSVLKKDYNRKTGTFTNPEYVKALEKLKELNPYFNKDVNAMDHEFARQMFNDGKAAMMFLETNEISLVEPDIHFKLGFFDLPGIEGGQGRADIMSGAPEGFMISSKTQHPEAAMKFLEFLTNKKNGQKLVKDAGYLSPVDGALTKDNSTKAMRDAATQVKNSKDMAEWLDSALDIRIVNAYLEGAQMMLNGDMTPEEVMKGVQKAAKSVRELANVK</sequence>
<dbReference type="PANTHER" id="PTHR43649">
    <property type="entry name" value="ARABINOSE-BINDING PROTEIN-RELATED"/>
    <property type="match status" value="1"/>
</dbReference>
<comment type="similarity">
    <text evidence="1">Belongs to the bacterial solute-binding protein 1 family.</text>
</comment>
<evidence type="ECO:0000256" key="3">
    <source>
        <dbReference type="SAM" id="SignalP"/>
    </source>
</evidence>
<keyword evidence="5" id="KW-1185">Reference proteome</keyword>
<dbReference type="Gene3D" id="3.40.190.10">
    <property type="entry name" value="Periplasmic binding protein-like II"/>
    <property type="match status" value="2"/>
</dbReference>
<dbReference type="EMBL" id="JBHTCO010000017">
    <property type="protein sequence ID" value="MFC7393967.1"/>
    <property type="molecule type" value="Genomic_DNA"/>
</dbReference>
<reference evidence="5" key="1">
    <citation type="journal article" date="2019" name="Int. J. Syst. Evol. Microbiol.">
        <title>The Global Catalogue of Microorganisms (GCM) 10K type strain sequencing project: providing services to taxonomists for standard genome sequencing and annotation.</title>
        <authorList>
            <consortium name="The Broad Institute Genomics Platform"/>
            <consortium name="The Broad Institute Genome Sequencing Center for Infectious Disease"/>
            <person name="Wu L."/>
            <person name="Ma J."/>
        </authorList>
    </citation>
    <scope>NUCLEOTIDE SEQUENCE [LARGE SCALE GENOMIC DNA]</scope>
    <source>
        <strain evidence="5">CGMCC 1.16305</strain>
    </source>
</reference>
<feature type="signal peptide" evidence="3">
    <location>
        <begin position="1"/>
        <end position="19"/>
    </location>
</feature>
<dbReference type="SUPFAM" id="SSF53850">
    <property type="entry name" value="Periplasmic binding protein-like II"/>
    <property type="match status" value="1"/>
</dbReference>
<evidence type="ECO:0000256" key="2">
    <source>
        <dbReference type="ARBA" id="ARBA00022448"/>
    </source>
</evidence>
<feature type="chain" id="PRO_5047304775" evidence="3">
    <location>
        <begin position="20"/>
        <end position="436"/>
    </location>
</feature>
<dbReference type="PANTHER" id="PTHR43649:SF29">
    <property type="entry name" value="OSMOPROTECTIVE COMPOUNDS-BINDING PROTEIN GGTB"/>
    <property type="match status" value="1"/>
</dbReference>
<protein>
    <submittedName>
        <fullName evidence="4">ABC transporter substrate-binding protein</fullName>
    </submittedName>
</protein>
<dbReference type="PROSITE" id="PS51257">
    <property type="entry name" value="PROKAR_LIPOPROTEIN"/>
    <property type="match status" value="1"/>
</dbReference>
<organism evidence="4 5">
    <name type="scientific">Scopulibacillus cellulosilyticus</name>
    <dbReference type="NCBI Taxonomy" id="2665665"/>
    <lineage>
        <taxon>Bacteria</taxon>
        <taxon>Bacillati</taxon>
        <taxon>Bacillota</taxon>
        <taxon>Bacilli</taxon>
        <taxon>Bacillales</taxon>
        <taxon>Sporolactobacillaceae</taxon>
        <taxon>Scopulibacillus</taxon>
    </lineage>
</organism>